<dbReference type="AlphaFoldDB" id="A0A919DNP7"/>
<protein>
    <submittedName>
        <fullName evidence="1">Uncharacterized protein</fullName>
    </submittedName>
</protein>
<accession>A0A919DNP7</accession>
<evidence type="ECO:0000313" key="2">
    <source>
        <dbReference type="Proteomes" id="UP000641386"/>
    </source>
</evidence>
<evidence type="ECO:0000313" key="1">
    <source>
        <dbReference type="EMBL" id="GHE63881.1"/>
    </source>
</evidence>
<proteinExistence type="predicted"/>
<dbReference type="EMBL" id="BNBC01000005">
    <property type="protein sequence ID" value="GHE63881.1"/>
    <property type="molecule type" value="Genomic_DNA"/>
</dbReference>
<sequence>MMRRLRLRGYFCLIRRKVTEFAGKVYVKPSATPVTVEVTGATGVAVSVLTASDAAAGVIASALAATFAPPRSIAVPAAEDWASTAHGEAV</sequence>
<reference evidence="1" key="2">
    <citation type="submission" date="2020-09" db="EMBL/GenBank/DDBJ databases">
        <authorList>
            <person name="Sun Q."/>
            <person name="Ohkuma M."/>
        </authorList>
    </citation>
    <scope>NUCLEOTIDE SEQUENCE</scope>
    <source>
        <strain evidence="1">JCM 3302</strain>
    </source>
</reference>
<comment type="caution">
    <text evidence="1">The sequence shown here is derived from an EMBL/GenBank/DDBJ whole genome shotgun (WGS) entry which is preliminary data.</text>
</comment>
<reference evidence="1" key="1">
    <citation type="journal article" date="2014" name="Int. J. Syst. Evol. Microbiol.">
        <title>Complete genome sequence of Corynebacterium casei LMG S-19264T (=DSM 44701T), isolated from a smear-ripened cheese.</title>
        <authorList>
            <consortium name="US DOE Joint Genome Institute (JGI-PGF)"/>
            <person name="Walter F."/>
            <person name="Albersmeier A."/>
            <person name="Kalinowski J."/>
            <person name="Ruckert C."/>
        </authorList>
    </citation>
    <scope>NUCLEOTIDE SEQUENCE</scope>
    <source>
        <strain evidence="1">JCM 3302</strain>
    </source>
</reference>
<name>A0A919DNP7_9ACTN</name>
<gene>
    <name evidence="1" type="ORF">GCM10014715_16740</name>
</gene>
<keyword evidence="2" id="KW-1185">Reference proteome</keyword>
<dbReference type="Proteomes" id="UP000641386">
    <property type="component" value="Unassembled WGS sequence"/>
</dbReference>
<organism evidence="1 2">
    <name type="scientific">Streptomyces spiralis</name>
    <dbReference type="NCBI Taxonomy" id="66376"/>
    <lineage>
        <taxon>Bacteria</taxon>
        <taxon>Bacillati</taxon>
        <taxon>Actinomycetota</taxon>
        <taxon>Actinomycetes</taxon>
        <taxon>Kitasatosporales</taxon>
        <taxon>Streptomycetaceae</taxon>
        <taxon>Streptomyces</taxon>
    </lineage>
</organism>